<dbReference type="RefSeq" id="WP_166956460.1">
    <property type="nucleotide sequence ID" value="NZ_JAASQI010000017.1"/>
</dbReference>
<dbReference type="Proteomes" id="UP001429580">
    <property type="component" value="Unassembled WGS sequence"/>
</dbReference>
<sequence length="338" mass="38445">MTDRNKTQVDGFESLADVPTQVINTYARLWQLETWLRTMVYVELRALLADDWGRDLTATSGPLQADKALTHMPTPELNALSYSQLSKLITLVDAHWNCFAIYLPPKSIWTAKMQEIVQIRHRVAHFRVGHADDLLRVKQFLRDIDLGFWRFCTSYNDATQLLPQSSDPITAHFLPLDPLPWVEFEERKWAQIGVRDNGLPVGLSVRAQRRPWASKPVKPGEPGHLYNFYMFAQDGRGFEMKRLLEKTQPLHKHLVHLCLDSDVASIRFTLPSLLGSDAIITIVEAFHAAAINAVRRVRDTLDPEGMNALAAAWPEYVLGPKNPLTFLGPDMDCSFFDV</sequence>
<organism evidence="1 2">
    <name type="scientific">Pseudochelatococcus lubricantis</name>
    <dbReference type="NCBI Taxonomy" id="1538102"/>
    <lineage>
        <taxon>Bacteria</taxon>
        <taxon>Pseudomonadati</taxon>
        <taxon>Pseudomonadota</taxon>
        <taxon>Alphaproteobacteria</taxon>
        <taxon>Hyphomicrobiales</taxon>
        <taxon>Chelatococcaceae</taxon>
        <taxon>Pseudochelatococcus</taxon>
    </lineage>
</organism>
<dbReference type="EMBL" id="JAASQI010000017">
    <property type="protein sequence ID" value="NIJ60255.1"/>
    <property type="molecule type" value="Genomic_DNA"/>
</dbReference>
<protein>
    <recommendedName>
        <fullName evidence="3">Swt1-like HEPN domain-containing protein</fullName>
    </recommendedName>
</protein>
<evidence type="ECO:0000313" key="2">
    <source>
        <dbReference type="Proteomes" id="UP001429580"/>
    </source>
</evidence>
<name>A0ABX0V7E9_9HYPH</name>
<evidence type="ECO:0000313" key="1">
    <source>
        <dbReference type="EMBL" id="NIJ60255.1"/>
    </source>
</evidence>
<gene>
    <name evidence="1" type="ORF">FHS82_004125</name>
</gene>
<accession>A0ABX0V7E9</accession>
<proteinExistence type="predicted"/>
<keyword evidence="2" id="KW-1185">Reference proteome</keyword>
<reference evidence="1 2" key="1">
    <citation type="submission" date="2020-03" db="EMBL/GenBank/DDBJ databases">
        <title>Genomic Encyclopedia of Type Strains, Phase IV (KMG-IV): sequencing the most valuable type-strain genomes for metagenomic binning, comparative biology and taxonomic classification.</title>
        <authorList>
            <person name="Goeker M."/>
        </authorList>
    </citation>
    <scope>NUCLEOTIDE SEQUENCE [LARGE SCALE GENOMIC DNA]</scope>
    <source>
        <strain evidence="1 2">DSM 103870</strain>
    </source>
</reference>
<comment type="caution">
    <text evidence="1">The sequence shown here is derived from an EMBL/GenBank/DDBJ whole genome shotgun (WGS) entry which is preliminary data.</text>
</comment>
<evidence type="ECO:0008006" key="3">
    <source>
        <dbReference type="Google" id="ProtNLM"/>
    </source>
</evidence>